<organism evidence="3 4">
    <name type="scientific">Anaerospora hongkongensis</name>
    <dbReference type="NCBI Taxonomy" id="244830"/>
    <lineage>
        <taxon>Bacteria</taxon>
        <taxon>Bacillati</taxon>
        <taxon>Bacillota</taxon>
        <taxon>Negativicutes</taxon>
        <taxon>Selenomonadales</taxon>
        <taxon>Sporomusaceae</taxon>
        <taxon>Anaerospora</taxon>
    </lineage>
</organism>
<evidence type="ECO:0000256" key="1">
    <source>
        <dbReference type="ARBA" id="ARBA00007637"/>
    </source>
</evidence>
<dbReference type="Pfam" id="PF01370">
    <property type="entry name" value="Epimerase"/>
    <property type="match status" value="1"/>
</dbReference>
<dbReference type="Gene3D" id="3.90.25.10">
    <property type="entry name" value="UDP-galactose 4-epimerase, domain 1"/>
    <property type="match status" value="1"/>
</dbReference>
<proteinExistence type="inferred from homology"/>
<gene>
    <name evidence="3" type="ORF">EV210_103194</name>
</gene>
<evidence type="ECO:0000313" key="4">
    <source>
        <dbReference type="Proteomes" id="UP000295063"/>
    </source>
</evidence>
<reference evidence="3 4" key="1">
    <citation type="submission" date="2019-03" db="EMBL/GenBank/DDBJ databases">
        <title>Genomic Encyclopedia of Type Strains, Phase IV (KMG-IV): sequencing the most valuable type-strain genomes for metagenomic binning, comparative biology and taxonomic classification.</title>
        <authorList>
            <person name="Goeker M."/>
        </authorList>
    </citation>
    <scope>NUCLEOTIDE SEQUENCE [LARGE SCALE GENOMIC DNA]</scope>
    <source>
        <strain evidence="3 4">DSM 15969</strain>
    </source>
</reference>
<comment type="caution">
    <text evidence="3">The sequence shown here is derived from an EMBL/GenBank/DDBJ whole genome shotgun (WGS) entry which is preliminary data.</text>
</comment>
<sequence length="315" mass="34876">MKKGMKNMKVLVTGGAGFIGSHIVDTLVEANMQVYILDNLTSGSFGNISPEAVFLKKDIRDADLKEVLQRERFDYVIHQAAQTTVAKSLEDPYYDCDVNIRGLVNLLEACRLSAVKRIVFASSAAIYGDTASLPISEEYEKHPASFYGLSKLTSEQYLDLYYKNFGLEYVALRYANVYGERQGDNGEGGVISIFLKKLLAGHALTVYGDGTQTRDYIYVKDVAAANHQALFTGMANRSYNVSTQTETSVNELIALLSSTAKRPLSVKNEASRSNDIYRSVLANEAAAHGLGWQPSYPLQKGLELMLHALEIRLFR</sequence>
<evidence type="ECO:0000313" key="3">
    <source>
        <dbReference type="EMBL" id="TCL38715.1"/>
    </source>
</evidence>
<comment type="similarity">
    <text evidence="1">Belongs to the NAD(P)-dependent epimerase/dehydratase family.</text>
</comment>
<evidence type="ECO:0000259" key="2">
    <source>
        <dbReference type="Pfam" id="PF01370"/>
    </source>
</evidence>
<feature type="domain" description="NAD-dependent epimerase/dehydratase" evidence="2">
    <location>
        <begin position="10"/>
        <end position="241"/>
    </location>
</feature>
<dbReference type="EMBL" id="SLUI01000003">
    <property type="protein sequence ID" value="TCL38715.1"/>
    <property type="molecule type" value="Genomic_DNA"/>
</dbReference>
<keyword evidence="4" id="KW-1185">Reference proteome</keyword>
<protein>
    <submittedName>
        <fullName evidence="3">UDP-glucose 4-epimerase</fullName>
    </submittedName>
</protein>
<accession>A0A4R1PZX1</accession>
<dbReference type="InterPro" id="IPR036291">
    <property type="entry name" value="NAD(P)-bd_dom_sf"/>
</dbReference>
<dbReference type="SUPFAM" id="SSF51735">
    <property type="entry name" value="NAD(P)-binding Rossmann-fold domains"/>
    <property type="match status" value="1"/>
</dbReference>
<name>A0A4R1PZX1_9FIRM</name>
<dbReference type="Gene3D" id="3.40.50.720">
    <property type="entry name" value="NAD(P)-binding Rossmann-like Domain"/>
    <property type="match status" value="1"/>
</dbReference>
<dbReference type="Proteomes" id="UP000295063">
    <property type="component" value="Unassembled WGS sequence"/>
</dbReference>
<dbReference type="AlphaFoldDB" id="A0A4R1PZX1"/>
<dbReference type="InterPro" id="IPR001509">
    <property type="entry name" value="Epimerase_deHydtase"/>
</dbReference>
<dbReference type="PANTHER" id="PTHR43000">
    <property type="entry name" value="DTDP-D-GLUCOSE 4,6-DEHYDRATASE-RELATED"/>
    <property type="match status" value="1"/>
</dbReference>